<evidence type="ECO:0000256" key="1">
    <source>
        <dbReference type="SAM" id="MobiDB-lite"/>
    </source>
</evidence>
<reference evidence="2 3" key="1">
    <citation type="submission" date="2015-11" db="EMBL/GenBank/DDBJ databases">
        <title>Genomes and virulence difference between two physiological races of Phytophthora nicotianae.</title>
        <authorList>
            <person name="Liu H."/>
            <person name="Ma X."/>
            <person name="Yu H."/>
            <person name="Fang D."/>
            <person name="Li Y."/>
            <person name="Wang X."/>
            <person name="Wang W."/>
            <person name="Dong Y."/>
            <person name="Xiao B."/>
        </authorList>
    </citation>
    <scope>NUCLEOTIDE SEQUENCE [LARGE SCALE GENOMIC DNA]</scope>
    <source>
        <strain evidence="3">race 0</strain>
    </source>
</reference>
<gene>
    <name evidence="2" type="ORF">AM587_10015919</name>
</gene>
<organism evidence="2 3">
    <name type="scientific">Phytophthora nicotianae</name>
    <name type="common">Potato buckeye rot agent</name>
    <name type="synonym">Phytophthora parasitica</name>
    <dbReference type="NCBI Taxonomy" id="4792"/>
    <lineage>
        <taxon>Eukaryota</taxon>
        <taxon>Sar</taxon>
        <taxon>Stramenopiles</taxon>
        <taxon>Oomycota</taxon>
        <taxon>Peronosporomycetes</taxon>
        <taxon>Peronosporales</taxon>
        <taxon>Peronosporaceae</taxon>
        <taxon>Phytophthora</taxon>
    </lineage>
</organism>
<name>A0A0W8DW63_PHYNI</name>
<sequence>MNLRQAQRSLAELVEKCKAAHIQLPEDPLEVRAEAVEAIIHSLKDGKVKLCAGVFKNAIIYLPRILLKVNLADAQDELQQKYGLELAWKQHLENEEAKRQRRRQSRKKKVLTAKDPTLSSLAMVPEVPLLEDEVDVVVSSDREPDQKTKSSTTKGGVMTPSKRPTTSQVQQNAPMKVAKKVKNARELIVPEAANEAEEKQSLTEMKPAAGKGKILDNDDEGRDYGAGELLDPENLDEVEEEGSDMSSDEDFAL</sequence>
<evidence type="ECO:0000313" key="2">
    <source>
        <dbReference type="EMBL" id="KUG00574.1"/>
    </source>
</evidence>
<feature type="region of interest" description="Disordered" evidence="1">
    <location>
        <begin position="137"/>
        <end position="177"/>
    </location>
</feature>
<evidence type="ECO:0000313" key="3">
    <source>
        <dbReference type="Proteomes" id="UP000052943"/>
    </source>
</evidence>
<comment type="caution">
    <text evidence="2">The sequence shown here is derived from an EMBL/GenBank/DDBJ whole genome shotgun (WGS) entry which is preliminary data.</text>
</comment>
<feature type="region of interest" description="Disordered" evidence="1">
    <location>
        <begin position="189"/>
        <end position="253"/>
    </location>
</feature>
<feature type="compositionally biased region" description="Polar residues" evidence="1">
    <location>
        <begin position="162"/>
        <end position="173"/>
    </location>
</feature>
<dbReference type="EMBL" id="LNFO01000631">
    <property type="protein sequence ID" value="KUG00574.1"/>
    <property type="molecule type" value="Genomic_DNA"/>
</dbReference>
<protein>
    <submittedName>
        <fullName evidence="2">Uncharacterized protein</fullName>
    </submittedName>
</protein>
<proteinExistence type="predicted"/>
<dbReference type="Proteomes" id="UP000052943">
    <property type="component" value="Unassembled WGS sequence"/>
</dbReference>
<dbReference type="AlphaFoldDB" id="A0A0W8DW63"/>
<feature type="compositionally biased region" description="Acidic residues" evidence="1">
    <location>
        <begin position="230"/>
        <end position="253"/>
    </location>
</feature>
<accession>A0A0W8DW63</accession>
<dbReference type="OrthoDB" id="115877at2759"/>